<dbReference type="GO" id="GO:0045039">
    <property type="term" value="P:protein insertion into mitochondrial inner membrane"/>
    <property type="evidence" value="ECO:0007669"/>
    <property type="project" value="UniProtKB-UniRule"/>
</dbReference>
<dbReference type="GO" id="GO:0042721">
    <property type="term" value="C:TIM22 mitochondrial import inner membrane insertion complex"/>
    <property type="evidence" value="ECO:0007669"/>
    <property type="project" value="UniProtKB-UniRule"/>
</dbReference>
<dbReference type="GeneID" id="40311013"/>
<dbReference type="AlphaFoldDB" id="A0A2A9M9N7"/>
<keyword evidence="4 8" id="KW-0999">Mitochondrion inner membrane</keyword>
<feature type="compositionally biased region" description="Low complexity" evidence="9">
    <location>
        <begin position="11"/>
        <end position="33"/>
    </location>
</feature>
<dbReference type="Proteomes" id="UP000224006">
    <property type="component" value="Chromosome V"/>
</dbReference>
<accession>A0A2A9M9N7</accession>
<gene>
    <name evidence="10" type="ORF">BESB_060850</name>
</gene>
<name>A0A2A9M9N7_BESBE</name>
<keyword evidence="11" id="KW-1185">Reference proteome</keyword>
<comment type="subunit">
    <text evidence="8">Component of the TIM22 complex.</text>
</comment>
<protein>
    <recommendedName>
        <fullName evidence="8">Mitochondrial import inner membrane translocase subunit TIM22</fullName>
    </recommendedName>
</protein>
<evidence type="ECO:0000256" key="1">
    <source>
        <dbReference type="ARBA" id="ARBA00004448"/>
    </source>
</evidence>
<keyword evidence="7" id="KW-0472">Membrane</keyword>
<evidence type="ECO:0000313" key="10">
    <source>
        <dbReference type="EMBL" id="PFH35198.1"/>
    </source>
</evidence>
<evidence type="ECO:0000256" key="7">
    <source>
        <dbReference type="ARBA" id="ARBA00023136"/>
    </source>
</evidence>
<evidence type="ECO:0000256" key="8">
    <source>
        <dbReference type="RuleBase" id="RU367038"/>
    </source>
</evidence>
<dbReference type="OrthoDB" id="75343at2759"/>
<dbReference type="VEuPathDB" id="ToxoDB:BESB_060850"/>
<evidence type="ECO:0000256" key="5">
    <source>
        <dbReference type="ARBA" id="ARBA00022989"/>
    </source>
</evidence>
<keyword evidence="3" id="KW-0812">Transmembrane</keyword>
<proteinExistence type="inferred from homology"/>
<sequence>MFPSSRGGEISFPARPASSPSSASFGAPTSPFSDFAPSSSRAPETPMDIFLGERYRTLNLAPGELTDEQRQMQQQMLMQQRVEKFFSEGCLMRACLMGTGGGVLGVLFGTFFFSMKPVDVDTTLPFRAQLKQQYQNFLPEVGRSAKNFAKLGFIYSLTECFIQRERAVHDINNAIYAGCVTGATLSYRGGPWAVAVGCAGFAAFSGVMEKLQPFGNMGS</sequence>
<organism evidence="10 11">
    <name type="scientific">Besnoitia besnoiti</name>
    <name type="common">Apicomplexan protozoan</name>
    <dbReference type="NCBI Taxonomy" id="94643"/>
    <lineage>
        <taxon>Eukaryota</taxon>
        <taxon>Sar</taxon>
        <taxon>Alveolata</taxon>
        <taxon>Apicomplexa</taxon>
        <taxon>Conoidasida</taxon>
        <taxon>Coccidia</taxon>
        <taxon>Eucoccidiorida</taxon>
        <taxon>Eimeriorina</taxon>
        <taxon>Sarcocystidae</taxon>
        <taxon>Besnoitia</taxon>
    </lineage>
</organism>
<evidence type="ECO:0000256" key="3">
    <source>
        <dbReference type="ARBA" id="ARBA00022692"/>
    </source>
</evidence>
<comment type="subcellular location">
    <subcellularLocation>
        <location evidence="1 8">Mitochondrion inner membrane</location>
        <topology evidence="1 8">Multi-pass membrane protein</topology>
    </subcellularLocation>
</comment>
<dbReference type="KEGG" id="bbes:BESB_060850"/>
<dbReference type="PANTHER" id="PTHR14110:SF0">
    <property type="entry name" value="MITOCHONDRIAL IMPORT INNER MEMBRANE TRANSLOCASE SUBUNIT TIM22"/>
    <property type="match status" value="1"/>
</dbReference>
<keyword evidence="8" id="KW-0811">Translocation</keyword>
<dbReference type="PANTHER" id="PTHR14110">
    <property type="entry name" value="MITOCHONDRIAL IMPORT INNER MEMBRANE TRANSLOCASE SUBUNIT TIM22"/>
    <property type="match status" value="1"/>
</dbReference>
<dbReference type="Pfam" id="PF02466">
    <property type="entry name" value="Tim17"/>
    <property type="match status" value="1"/>
</dbReference>
<dbReference type="EMBL" id="NWUJ01000005">
    <property type="protein sequence ID" value="PFH35198.1"/>
    <property type="molecule type" value="Genomic_DNA"/>
</dbReference>
<evidence type="ECO:0000256" key="2">
    <source>
        <dbReference type="ARBA" id="ARBA00008444"/>
    </source>
</evidence>
<keyword evidence="5" id="KW-1133">Transmembrane helix</keyword>
<dbReference type="GO" id="GO:0030943">
    <property type="term" value="F:mitochondrion targeting sequence binding"/>
    <property type="evidence" value="ECO:0007669"/>
    <property type="project" value="TreeGrafter"/>
</dbReference>
<keyword evidence="8" id="KW-0813">Transport</keyword>
<feature type="region of interest" description="Disordered" evidence="9">
    <location>
        <begin position="1"/>
        <end position="43"/>
    </location>
</feature>
<evidence type="ECO:0000256" key="4">
    <source>
        <dbReference type="ARBA" id="ARBA00022792"/>
    </source>
</evidence>
<comment type="caution">
    <text evidence="10">The sequence shown here is derived from an EMBL/GenBank/DDBJ whole genome shotgun (WGS) entry which is preliminary data.</text>
</comment>
<keyword evidence="6 8" id="KW-0496">Mitochondrion</keyword>
<evidence type="ECO:0000256" key="6">
    <source>
        <dbReference type="ARBA" id="ARBA00023128"/>
    </source>
</evidence>
<evidence type="ECO:0000256" key="9">
    <source>
        <dbReference type="SAM" id="MobiDB-lite"/>
    </source>
</evidence>
<dbReference type="STRING" id="94643.A0A2A9M9N7"/>
<dbReference type="InterPro" id="IPR039175">
    <property type="entry name" value="TIM22"/>
</dbReference>
<reference evidence="10 11" key="1">
    <citation type="submission" date="2017-09" db="EMBL/GenBank/DDBJ databases">
        <title>Genome sequencing of Besnoitia besnoiti strain Bb-Ger1.</title>
        <authorList>
            <person name="Schares G."/>
            <person name="Venepally P."/>
            <person name="Lorenzi H.A."/>
        </authorList>
    </citation>
    <scope>NUCLEOTIDE SEQUENCE [LARGE SCALE GENOMIC DNA]</scope>
    <source>
        <strain evidence="10 11">Bb-Ger1</strain>
    </source>
</reference>
<evidence type="ECO:0000313" key="11">
    <source>
        <dbReference type="Proteomes" id="UP000224006"/>
    </source>
</evidence>
<comment type="similarity">
    <text evidence="2 8">Belongs to the Tim17/Tim22/Tim23 family.</text>
</comment>
<dbReference type="RefSeq" id="XP_029219207.1">
    <property type="nucleotide sequence ID" value="XM_029364499.1"/>
</dbReference>
<dbReference type="GO" id="GO:0008320">
    <property type="term" value="F:protein transmembrane transporter activity"/>
    <property type="evidence" value="ECO:0007669"/>
    <property type="project" value="UniProtKB-UniRule"/>
</dbReference>
<comment type="function">
    <text evidence="8">Essential core component of the TIM22 complex, a complex that mediates the import and insertion of multi-pass transmembrane proteins into the mitochondrial inner membrane. In the TIM22 complex, it constitutes the voltage-activated and signal-gated channel. Forms a twin-pore translocase that uses the membrane potential as external driving force in 2 voltage-dependent steps.</text>
</comment>
<keyword evidence="8" id="KW-0653">Protein transport</keyword>